<accession>A0A1G4SZX4</accession>
<reference evidence="2" key="1">
    <citation type="submission" date="2016-10" db="EMBL/GenBank/DDBJ databases">
        <authorList>
            <person name="Varghese N."/>
            <person name="Submissions S."/>
        </authorList>
    </citation>
    <scope>NUCLEOTIDE SEQUENCE [LARGE SCALE GENOMIC DNA]</scope>
    <source>
        <strain evidence="2">CGMCC 1.3431</strain>
    </source>
</reference>
<dbReference type="Proteomes" id="UP000199150">
    <property type="component" value="Unassembled WGS sequence"/>
</dbReference>
<proteinExistence type="predicted"/>
<dbReference type="AlphaFoldDB" id="A0A1G4SZX4"/>
<dbReference type="OrthoDB" id="9814069at2"/>
<evidence type="ECO:0008006" key="3">
    <source>
        <dbReference type="Google" id="ProtNLM"/>
    </source>
</evidence>
<evidence type="ECO:0000313" key="2">
    <source>
        <dbReference type="Proteomes" id="UP000199150"/>
    </source>
</evidence>
<sequence>MRIWVPGVFILSILFLVAGFGQAKAAETGPSFSCAHPSALEAIICKDKGLSQQDRDLARLYARSKIDLFNTGPSGQAALQKAWLANRNRDCADTRYGPSDTCLSSAYRARLGELAVATLFRDPDDSLAILKREYPKLALLYVALYQYVTIRDDARRRQVVGALVENAQEQSDDENVKSMTPEEVVASDKGFSAYFVVADMAAGDIMPMPCDALLRRPGLIEALGAYYGGMLDSMVPDSDCDAMLPPVPELETFADHAWQDVGDCDGTIRFSVFRDSQKMLTVVRLHRDDIWKDSLSEDLPPARAAAGAVAVKVLTGYYIRAYRLAPEVAAVDAQTAIGALSASIYNGCGE</sequence>
<gene>
    <name evidence="1" type="ORF">SAMN02927928_3061</name>
</gene>
<protein>
    <recommendedName>
        <fullName evidence="3">Lysozyme inhibitor LprI N-terminal domain-containing protein</fullName>
    </recommendedName>
</protein>
<organism evidence="1 2">
    <name type="scientific">Asticcacaulis taihuensis</name>
    <dbReference type="NCBI Taxonomy" id="260084"/>
    <lineage>
        <taxon>Bacteria</taxon>
        <taxon>Pseudomonadati</taxon>
        <taxon>Pseudomonadota</taxon>
        <taxon>Alphaproteobacteria</taxon>
        <taxon>Caulobacterales</taxon>
        <taxon>Caulobacteraceae</taxon>
        <taxon>Asticcacaulis</taxon>
    </lineage>
</organism>
<dbReference type="EMBL" id="FMTS01000006">
    <property type="protein sequence ID" value="SCW74596.1"/>
    <property type="molecule type" value="Genomic_DNA"/>
</dbReference>
<keyword evidence="2" id="KW-1185">Reference proteome</keyword>
<dbReference type="RefSeq" id="WP_090649780.1">
    <property type="nucleotide sequence ID" value="NZ_CBCRYE010000005.1"/>
</dbReference>
<evidence type="ECO:0000313" key="1">
    <source>
        <dbReference type="EMBL" id="SCW74596.1"/>
    </source>
</evidence>
<name>A0A1G4SZX4_9CAUL</name>
<dbReference type="STRING" id="260084.SAMN02927928_3061"/>